<evidence type="ECO:0008006" key="3">
    <source>
        <dbReference type="Google" id="ProtNLM"/>
    </source>
</evidence>
<evidence type="ECO:0000313" key="2">
    <source>
        <dbReference type="Proteomes" id="UP000298327"/>
    </source>
</evidence>
<dbReference type="Gene3D" id="3.10.450.50">
    <property type="match status" value="1"/>
</dbReference>
<dbReference type="AlphaFoldDB" id="A0A4Y9Y7D5"/>
<dbReference type="Proteomes" id="UP000298327">
    <property type="component" value="Unassembled WGS sequence"/>
</dbReference>
<keyword evidence="2" id="KW-1185">Reference proteome</keyword>
<protein>
    <recommendedName>
        <fullName evidence="3">SnoaL-like domain-containing protein</fullName>
    </recommendedName>
</protein>
<organism evidence="1 2">
    <name type="scientific">Dentipellis fragilis</name>
    <dbReference type="NCBI Taxonomy" id="205917"/>
    <lineage>
        <taxon>Eukaryota</taxon>
        <taxon>Fungi</taxon>
        <taxon>Dikarya</taxon>
        <taxon>Basidiomycota</taxon>
        <taxon>Agaricomycotina</taxon>
        <taxon>Agaricomycetes</taxon>
        <taxon>Russulales</taxon>
        <taxon>Hericiaceae</taxon>
        <taxon>Dentipellis</taxon>
    </lineage>
</organism>
<gene>
    <name evidence="1" type="ORF">EVG20_g8444</name>
</gene>
<dbReference type="OrthoDB" id="3352776at2759"/>
<reference evidence="1 2" key="1">
    <citation type="submission" date="2019-02" db="EMBL/GenBank/DDBJ databases">
        <title>Genome sequencing of the rare red list fungi Dentipellis fragilis.</title>
        <authorList>
            <person name="Buettner E."/>
            <person name="Kellner H."/>
        </authorList>
    </citation>
    <scope>NUCLEOTIDE SEQUENCE [LARGE SCALE GENOMIC DNA]</scope>
    <source>
        <strain evidence="1 2">DSM 105465</strain>
    </source>
</reference>
<dbReference type="SUPFAM" id="SSF54427">
    <property type="entry name" value="NTF2-like"/>
    <property type="match status" value="1"/>
</dbReference>
<name>A0A4Y9Y7D5_9AGAM</name>
<dbReference type="EMBL" id="SEOQ01000732">
    <property type="protein sequence ID" value="TFY57693.1"/>
    <property type="molecule type" value="Genomic_DNA"/>
</dbReference>
<accession>A0A4Y9Y7D5</accession>
<sequence length="152" mass="16744">MTTPSRTELIDAFNSFVGALASGGDMANIVAHFSKSQSPEVIEYGLTVLAPFLGRPYVGADGVAEYFNTIGTILTWKDMGYYEHVVDPVVRKVSAKGKATWTWKSTGQSWQETFTTTVDFDDELKVKRYQVWADSGAAYLASRGELRNAEVS</sequence>
<evidence type="ECO:0000313" key="1">
    <source>
        <dbReference type="EMBL" id="TFY57693.1"/>
    </source>
</evidence>
<comment type="caution">
    <text evidence="1">The sequence shown here is derived from an EMBL/GenBank/DDBJ whole genome shotgun (WGS) entry which is preliminary data.</text>
</comment>
<proteinExistence type="predicted"/>
<dbReference type="InterPro" id="IPR032710">
    <property type="entry name" value="NTF2-like_dom_sf"/>
</dbReference>